<comment type="caution">
    <text evidence="1">The sequence shown here is derived from an EMBL/GenBank/DDBJ whole genome shotgun (WGS) entry which is preliminary data.</text>
</comment>
<reference evidence="1" key="1">
    <citation type="journal article" date="2014" name="Int. J. Syst. Evol. Microbiol.">
        <title>Complete genome sequence of Corynebacterium casei LMG S-19264T (=DSM 44701T), isolated from a smear-ripened cheese.</title>
        <authorList>
            <consortium name="US DOE Joint Genome Institute (JGI-PGF)"/>
            <person name="Walter F."/>
            <person name="Albersmeier A."/>
            <person name="Kalinowski J."/>
            <person name="Ruckert C."/>
        </authorList>
    </citation>
    <scope>NUCLEOTIDE SEQUENCE</scope>
    <source>
        <strain evidence="1">JCM 3172</strain>
    </source>
</reference>
<proteinExistence type="predicted"/>
<dbReference type="RefSeq" id="WP_189200250.1">
    <property type="nucleotide sequence ID" value="NZ_BMQQ01000003.1"/>
</dbReference>
<dbReference type="Proteomes" id="UP000619486">
    <property type="component" value="Unassembled WGS sequence"/>
</dbReference>
<dbReference type="AlphaFoldDB" id="A0A918GZV8"/>
<accession>A0A918GZV8</accession>
<protein>
    <submittedName>
        <fullName evidence="1">Uncharacterized protein</fullName>
    </submittedName>
</protein>
<gene>
    <name evidence="1" type="ORF">GCM10014713_11370</name>
</gene>
<dbReference type="EMBL" id="BMQQ01000003">
    <property type="protein sequence ID" value="GGT20323.1"/>
    <property type="molecule type" value="Genomic_DNA"/>
</dbReference>
<name>A0A918GZV8_9ACTN</name>
<keyword evidence="2" id="KW-1185">Reference proteome</keyword>
<evidence type="ECO:0000313" key="1">
    <source>
        <dbReference type="EMBL" id="GGT20323.1"/>
    </source>
</evidence>
<reference evidence="1" key="2">
    <citation type="submission" date="2020-09" db="EMBL/GenBank/DDBJ databases">
        <authorList>
            <person name="Sun Q."/>
            <person name="Ohkuma M."/>
        </authorList>
    </citation>
    <scope>NUCLEOTIDE SEQUENCE</scope>
    <source>
        <strain evidence="1">JCM 3172</strain>
    </source>
</reference>
<sequence length="120" mass="13081">MTVGNSNLLSLVRNLSSFSPELREEAAETICDWVRSFNQHEVGVVASLLSVAAAVESVPNCRESELNALGELTQTGFVEAEFLAPLWDIDRKELCRSAGDHFDHLAGEYLIPDLAPPPGQ</sequence>
<evidence type="ECO:0000313" key="2">
    <source>
        <dbReference type="Proteomes" id="UP000619486"/>
    </source>
</evidence>
<organism evidence="1 2">
    <name type="scientific">Streptomyces purpureus</name>
    <dbReference type="NCBI Taxonomy" id="1951"/>
    <lineage>
        <taxon>Bacteria</taxon>
        <taxon>Bacillati</taxon>
        <taxon>Actinomycetota</taxon>
        <taxon>Actinomycetes</taxon>
        <taxon>Kitasatosporales</taxon>
        <taxon>Streptomycetaceae</taxon>
        <taxon>Streptomyces</taxon>
    </lineage>
</organism>